<proteinExistence type="predicted"/>
<dbReference type="InterPro" id="IPR043129">
    <property type="entry name" value="ATPase_NBD"/>
</dbReference>
<gene>
    <name evidence="1" type="ORF">AB3G34_00245</name>
</gene>
<dbReference type="Gene3D" id="3.30.420.40">
    <property type="match status" value="2"/>
</dbReference>
<dbReference type="EC" id="2.7.1.170" evidence="1"/>
<dbReference type="NCBIfam" id="NF007144">
    <property type="entry name" value="PRK09585.2-3"/>
    <property type="match status" value="1"/>
</dbReference>
<dbReference type="Pfam" id="PF03702">
    <property type="entry name" value="AnmK"/>
    <property type="match status" value="1"/>
</dbReference>
<organism evidence="1">
    <name type="scientific">Flavobacterium sp. WC2409</name>
    <dbReference type="NCBI Taxonomy" id="3234139"/>
    <lineage>
        <taxon>Bacteria</taxon>
        <taxon>Pseudomonadati</taxon>
        <taxon>Bacteroidota</taxon>
        <taxon>Flavobacteriia</taxon>
        <taxon>Flavobacteriales</taxon>
        <taxon>Flavobacteriaceae</taxon>
        <taxon>Flavobacterium</taxon>
    </lineage>
</organism>
<dbReference type="GO" id="GO:0006040">
    <property type="term" value="P:amino sugar metabolic process"/>
    <property type="evidence" value="ECO:0007669"/>
    <property type="project" value="InterPro"/>
</dbReference>
<protein>
    <submittedName>
        <fullName evidence="1">Anhydro-N-acetylmuramic acid kinase</fullName>
        <ecNumber evidence="1">2.7.1.170</ecNumber>
    </submittedName>
</protein>
<dbReference type="GO" id="GO:0016301">
    <property type="term" value="F:kinase activity"/>
    <property type="evidence" value="ECO:0007669"/>
    <property type="project" value="UniProtKB-KW"/>
</dbReference>
<dbReference type="RefSeq" id="WP_369753096.1">
    <property type="nucleotide sequence ID" value="NZ_CP165625.1"/>
</dbReference>
<keyword evidence="1" id="KW-0808">Transferase</keyword>
<dbReference type="PANTHER" id="PTHR30605">
    <property type="entry name" value="ANHYDRO-N-ACETYLMURAMIC ACID KINASE"/>
    <property type="match status" value="1"/>
</dbReference>
<dbReference type="GO" id="GO:0009254">
    <property type="term" value="P:peptidoglycan turnover"/>
    <property type="evidence" value="ECO:0007669"/>
    <property type="project" value="InterPro"/>
</dbReference>
<dbReference type="GO" id="GO:0016773">
    <property type="term" value="F:phosphotransferase activity, alcohol group as acceptor"/>
    <property type="evidence" value="ECO:0007669"/>
    <property type="project" value="InterPro"/>
</dbReference>
<dbReference type="AlphaFoldDB" id="A0AB39W4N4"/>
<reference evidence="1" key="1">
    <citation type="submission" date="2024-07" db="EMBL/GenBank/DDBJ databases">
        <authorList>
            <person name="Biller S.J."/>
        </authorList>
    </citation>
    <scope>NUCLEOTIDE SEQUENCE</scope>
    <source>
        <strain evidence="1">WC2409</strain>
    </source>
</reference>
<accession>A0AB39W4N4</accession>
<sequence>MLKEKYNIIGVMSGTSLDGVDLSHIIFTVENNKWNFKILESETISYDTNWINSLKSAVDYSTNKLEKLNQDYTTLLATIISNFIKINKIENLDAVCSHGHTILHQPQNSFTLQIGNLPEIASLINQTVICDFRVQDVQLGGQGAPLVPIGDRILFSEYDYCMNLGGFSNISFEENNTRIAFDISPVNTVLNYYANQLGFNYDDKGEISRSGNTNEALLKQLNELDFYQKKHPKSLGFEFVKETVLPLIESFTITIEDKLHTFTEHVALQIALALPTKKGSLFITGGGAYNDFLIERIHHHLPDIAIIIPNAKILEFKEALIFAFLGVLKLRNEINVLSSVTGAKKDHSSGKIYYANKYTNT</sequence>
<dbReference type="PANTHER" id="PTHR30605:SF0">
    <property type="entry name" value="ANHYDRO-N-ACETYLMURAMIC ACID KINASE"/>
    <property type="match status" value="1"/>
</dbReference>
<dbReference type="SUPFAM" id="SSF53067">
    <property type="entry name" value="Actin-like ATPase domain"/>
    <property type="match status" value="1"/>
</dbReference>
<dbReference type="InterPro" id="IPR005338">
    <property type="entry name" value="Anhydro_N_Ac-Mur_kinase"/>
</dbReference>
<name>A0AB39W4N4_9FLAO</name>
<dbReference type="EMBL" id="CP165625">
    <property type="protein sequence ID" value="XDU95563.1"/>
    <property type="molecule type" value="Genomic_DNA"/>
</dbReference>
<dbReference type="GO" id="GO:0005524">
    <property type="term" value="F:ATP binding"/>
    <property type="evidence" value="ECO:0007669"/>
    <property type="project" value="InterPro"/>
</dbReference>
<evidence type="ECO:0000313" key="1">
    <source>
        <dbReference type="EMBL" id="XDU95563.1"/>
    </source>
</evidence>
<keyword evidence="1" id="KW-0418">Kinase</keyword>